<evidence type="ECO:0000313" key="2">
    <source>
        <dbReference type="EMBL" id="KAJ1160096.1"/>
    </source>
</evidence>
<evidence type="ECO:0000256" key="1">
    <source>
        <dbReference type="SAM" id="MobiDB-lite"/>
    </source>
</evidence>
<name>A0AAV7S5P7_PLEWA</name>
<feature type="compositionally biased region" description="Basic and acidic residues" evidence="1">
    <location>
        <begin position="1"/>
        <end position="29"/>
    </location>
</feature>
<feature type="compositionally biased region" description="Polar residues" evidence="1">
    <location>
        <begin position="55"/>
        <end position="64"/>
    </location>
</feature>
<dbReference type="Proteomes" id="UP001066276">
    <property type="component" value="Chromosome 4_2"/>
</dbReference>
<feature type="region of interest" description="Disordered" evidence="1">
    <location>
        <begin position="1"/>
        <end position="64"/>
    </location>
</feature>
<dbReference type="AlphaFoldDB" id="A0AAV7S5P7"/>
<comment type="caution">
    <text evidence="2">The sequence shown here is derived from an EMBL/GenBank/DDBJ whole genome shotgun (WGS) entry which is preliminary data.</text>
</comment>
<gene>
    <name evidence="2" type="ORF">NDU88_000598</name>
</gene>
<evidence type="ECO:0000313" key="3">
    <source>
        <dbReference type="Proteomes" id="UP001066276"/>
    </source>
</evidence>
<sequence length="130" mass="14320">MPRVGNGREETASEERRRARLEPNTEIERLLASPPYTPQHKWAPSRNNTKRDTMTDSMASQQVHSHLAAPLSGILCRGSAGLGHDQEEVSWSMEASKRNSCHGDAPSQKIICSGIHACQDRETKPSAAEC</sequence>
<organism evidence="2 3">
    <name type="scientific">Pleurodeles waltl</name>
    <name type="common">Iberian ribbed newt</name>
    <dbReference type="NCBI Taxonomy" id="8319"/>
    <lineage>
        <taxon>Eukaryota</taxon>
        <taxon>Metazoa</taxon>
        <taxon>Chordata</taxon>
        <taxon>Craniata</taxon>
        <taxon>Vertebrata</taxon>
        <taxon>Euteleostomi</taxon>
        <taxon>Amphibia</taxon>
        <taxon>Batrachia</taxon>
        <taxon>Caudata</taxon>
        <taxon>Salamandroidea</taxon>
        <taxon>Salamandridae</taxon>
        <taxon>Pleurodelinae</taxon>
        <taxon>Pleurodeles</taxon>
    </lineage>
</organism>
<keyword evidence="3" id="KW-1185">Reference proteome</keyword>
<accession>A0AAV7S5P7</accession>
<reference evidence="2" key="1">
    <citation type="journal article" date="2022" name="bioRxiv">
        <title>Sequencing and chromosome-scale assembly of the giantPleurodeles waltlgenome.</title>
        <authorList>
            <person name="Brown T."/>
            <person name="Elewa A."/>
            <person name="Iarovenko S."/>
            <person name="Subramanian E."/>
            <person name="Araus A.J."/>
            <person name="Petzold A."/>
            <person name="Susuki M."/>
            <person name="Suzuki K.-i.T."/>
            <person name="Hayashi T."/>
            <person name="Toyoda A."/>
            <person name="Oliveira C."/>
            <person name="Osipova E."/>
            <person name="Leigh N.D."/>
            <person name="Simon A."/>
            <person name="Yun M.H."/>
        </authorList>
    </citation>
    <scope>NUCLEOTIDE SEQUENCE</scope>
    <source>
        <strain evidence="2">20211129_DDA</strain>
        <tissue evidence="2">Liver</tissue>
    </source>
</reference>
<proteinExistence type="predicted"/>
<dbReference type="EMBL" id="JANPWB010000008">
    <property type="protein sequence ID" value="KAJ1160096.1"/>
    <property type="molecule type" value="Genomic_DNA"/>
</dbReference>
<protein>
    <submittedName>
        <fullName evidence="2">Uncharacterized protein</fullName>
    </submittedName>
</protein>